<gene>
    <name evidence="2" type="ORF">AMTR_s00014p00235570</name>
</gene>
<dbReference type="HOGENOM" id="CLU_174351_1_0_1"/>
<protein>
    <recommendedName>
        <fullName evidence="4">Transmembrane protein</fullName>
    </recommendedName>
</protein>
<evidence type="ECO:0000256" key="1">
    <source>
        <dbReference type="SAM" id="Phobius"/>
    </source>
</evidence>
<dbReference type="PANTHER" id="PTHR33726">
    <property type="entry name" value="TRANSMEMBRANE PROTEIN"/>
    <property type="match status" value="1"/>
</dbReference>
<sequence>MGRKWFRISKEWASPWKLSPTGGKRKKQREFQWSYLFHLGIIDDFVFKIVAIFESIVLIAILCFFFLCCGCNI</sequence>
<name>W1PN24_AMBTC</name>
<dbReference type="Proteomes" id="UP000017836">
    <property type="component" value="Unassembled WGS sequence"/>
</dbReference>
<dbReference type="Gramene" id="ERN09174">
    <property type="protein sequence ID" value="ERN09174"/>
    <property type="gene ID" value="AMTR_s00014p00235570"/>
</dbReference>
<evidence type="ECO:0000313" key="3">
    <source>
        <dbReference type="Proteomes" id="UP000017836"/>
    </source>
</evidence>
<evidence type="ECO:0000313" key="2">
    <source>
        <dbReference type="EMBL" id="ERN09174.1"/>
    </source>
</evidence>
<dbReference type="AlphaFoldDB" id="W1PN24"/>
<dbReference type="PANTHER" id="PTHR33726:SF3">
    <property type="entry name" value="TRANSMEMBRANE PROTEIN"/>
    <property type="match status" value="1"/>
</dbReference>
<feature type="transmembrane region" description="Helical" evidence="1">
    <location>
        <begin position="45"/>
        <end position="67"/>
    </location>
</feature>
<keyword evidence="1" id="KW-1133">Transmembrane helix</keyword>
<keyword evidence="1" id="KW-0812">Transmembrane</keyword>
<accession>W1PN24</accession>
<organism evidence="2 3">
    <name type="scientific">Amborella trichopoda</name>
    <dbReference type="NCBI Taxonomy" id="13333"/>
    <lineage>
        <taxon>Eukaryota</taxon>
        <taxon>Viridiplantae</taxon>
        <taxon>Streptophyta</taxon>
        <taxon>Embryophyta</taxon>
        <taxon>Tracheophyta</taxon>
        <taxon>Spermatophyta</taxon>
        <taxon>Magnoliopsida</taxon>
        <taxon>Amborellales</taxon>
        <taxon>Amborellaceae</taxon>
        <taxon>Amborella</taxon>
    </lineage>
</organism>
<dbReference type="STRING" id="13333.W1PN24"/>
<evidence type="ECO:0008006" key="4">
    <source>
        <dbReference type="Google" id="ProtNLM"/>
    </source>
</evidence>
<keyword evidence="1" id="KW-0472">Membrane</keyword>
<reference evidence="3" key="1">
    <citation type="journal article" date="2013" name="Science">
        <title>The Amborella genome and the evolution of flowering plants.</title>
        <authorList>
            <consortium name="Amborella Genome Project"/>
        </authorList>
    </citation>
    <scope>NUCLEOTIDE SEQUENCE [LARGE SCALE GENOMIC DNA]</scope>
</reference>
<proteinExistence type="predicted"/>
<dbReference type="EMBL" id="KI393051">
    <property type="protein sequence ID" value="ERN09174.1"/>
    <property type="molecule type" value="Genomic_DNA"/>
</dbReference>
<keyword evidence="3" id="KW-1185">Reference proteome</keyword>